<sequence length="184" mass="20553">MLARAGLQQLVPEKSGRWSHNKGLFTELVQATQGCSIPDLLVILTRAKALQVEHWPECVKAAEKLKLLQTMLGDLQSALSWTSIEDIDLLLQRVVALDLRGHDFSLLVSAVEQRLHRLQSLRRELRTAARSSDIILLAGTLQTSDELGVRGSGVSHWKEVEVAEVRLKVLHALLAKMFMTQLAY</sequence>
<keyword evidence="2" id="KW-1185">Reference proteome</keyword>
<reference evidence="1" key="1">
    <citation type="submission" date="2021-02" db="EMBL/GenBank/DDBJ databases">
        <authorList>
            <person name="Dougan E. K."/>
            <person name="Rhodes N."/>
            <person name="Thang M."/>
            <person name="Chan C."/>
        </authorList>
    </citation>
    <scope>NUCLEOTIDE SEQUENCE</scope>
</reference>
<dbReference type="OrthoDB" id="428951at2759"/>
<dbReference type="Proteomes" id="UP000649617">
    <property type="component" value="Unassembled WGS sequence"/>
</dbReference>
<accession>A0A812VYI7</accession>
<evidence type="ECO:0000313" key="2">
    <source>
        <dbReference type="Proteomes" id="UP000649617"/>
    </source>
</evidence>
<proteinExistence type="predicted"/>
<protein>
    <submittedName>
        <fullName evidence="1">Uncharacterized protein</fullName>
    </submittedName>
</protein>
<name>A0A812VYI7_SYMPI</name>
<organism evidence="1 2">
    <name type="scientific">Symbiodinium pilosum</name>
    <name type="common">Dinoflagellate</name>
    <dbReference type="NCBI Taxonomy" id="2952"/>
    <lineage>
        <taxon>Eukaryota</taxon>
        <taxon>Sar</taxon>
        <taxon>Alveolata</taxon>
        <taxon>Dinophyceae</taxon>
        <taxon>Suessiales</taxon>
        <taxon>Symbiodiniaceae</taxon>
        <taxon>Symbiodinium</taxon>
    </lineage>
</organism>
<gene>
    <name evidence="1" type="ORF">SPIL2461_LOCUS18085</name>
</gene>
<dbReference type="EMBL" id="CAJNIZ010043581">
    <property type="protein sequence ID" value="CAE7663487.1"/>
    <property type="molecule type" value="Genomic_DNA"/>
</dbReference>
<dbReference type="AlphaFoldDB" id="A0A812VYI7"/>
<comment type="caution">
    <text evidence="1">The sequence shown here is derived from an EMBL/GenBank/DDBJ whole genome shotgun (WGS) entry which is preliminary data.</text>
</comment>
<evidence type="ECO:0000313" key="1">
    <source>
        <dbReference type="EMBL" id="CAE7663487.1"/>
    </source>
</evidence>